<accession>A0A9X0LYT5</accession>
<name>A0A9X0LYT5_LACJH</name>
<proteinExistence type="predicted"/>
<dbReference type="Proteomes" id="UP000070346">
    <property type="component" value="Unassembled WGS sequence"/>
</dbReference>
<evidence type="ECO:0000313" key="1">
    <source>
        <dbReference type="EMBL" id="KXN76898.1"/>
    </source>
</evidence>
<evidence type="ECO:0000313" key="2">
    <source>
        <dbReference type="Proteomes" id="UP000070346"/>
    </source>
</evidence>
<protein>
    <submittedName>
        <fullName evidence="1">Uncharacterized protein</fullName>
    </submittedName>
</protein>
<organism evidence="1 2">
    <name type="scientific">Lactobacillus johnsonii</name>
    <dbReference type="NCBI Taxonomy" id="33959"/>
    <lineage>
        <taxon>Bacteria</taxon>
        <taxon>Bacillati</taxon>
        <taxon>Bacillota</taxon>
        <taxon>Bacilli</taxon>
        <taxon>Lactobacillales</taxon>
        <taxon>Lactobacillaceae</taxon>
        <taxon>Lactobacillus</taxon>
    </lineage>
</organism>
<gene>
    <name evidence="1" type="ORF">AYJ53_07480</name>
</gene>
<sequence length="89" mass="10176">MLIEILSCLLAVIYPILLIVDIHQQTKTQKKVDSLHENLKSHQDTCNALNHKLSAIVNDQGTFNEAVTRNMETQWSAIHIIVNQIKEKE</sequence>
<dbReference type="EMBL" id="LSNG01000005">
    <property type="protein sequence ID" value="KXN76898.1"/>
    <property type="molecule type" value="Genomic_DNA"/>
</dbReference>
<comment type="caution">
    <text evidence="1">The sequence shown here is derived from an EMBL/GenBank/DDBJ whole genome shotgun (WGS) entry which is preliminary data.</text>
</comment>
<dbReference type="AlphaFoldDB" id="A0A9X0LYT5"/>
<reference evidence="1 2" key="1">
    <citation type="submission" date="2016-02" db="EMBL/GenBank/DDBJ databases">
        <title>Complete Genome Sequences of Lactobacillus johnsonii Strain W1.</title>
        <authorList>
            <person name="Sun Y."/>
            <person name="Wu X."/>
        </authorList>
    </citation>
    <scope>NUCLEOTIDE SEQUENCE [LARGE SCALE GENOMIC DNA]</scope>
    <source>
        <strain evidence="1 2">W1</strain>
    </source>
</reference>
<dbReference type="RefSeq" id="WP_061399882.1">
    <property type="nucleotide sequence ID" value="NZ_LSNG01000005.1"/>
</dbReference>